<dbReference type="GeneTree" id="ENSGT00940000166922"/>
<dbReference type="Proteomes" id="UP000694580">
    <property type="component" value="Chromosome 13"/>
</dbReference>
<gene>
    <name evidence="1" type="primary">ARMH1</name>
</gene>
<dbReference type="PANTHER" id="PTHR34258">
    <property type="entry name" value="ARMADILLO-LIKE HELICAL DOMAIN CONTAINING PROTEIN 1"/>
    <property type="match status" value="1"/>
</dbReference>
<evidence type="ECO:0000313" key="2">
    <source>
        <dbReference type="Proteomes" id="UP000694580"/>
    </source>
</evidence>
<dbReference type="InterPro" id="IPR011989">
    <property type="entry name" value="ARM-like"/>
</dbReference>
<reference evidence="1" key="2">
    <citation type="submission" date="2025-08" db="UniProtKB">
        <authorList>
            <consortium name="Ensembl"/>
        </authorList>
    </citation>
    <scope>IDENTIFICATION</scope>
</reference>
<dbReference type="Gene3D" id="1.25.10.10">
    <property type="entry name" value="Leucine-rich Repeat Variant"/>
    <property type="match status" value="2"/>
</dbReference>
<dbReference type="Pfam" id="PF17741">
    <property type="entry name" value="DUF5578"/>
    <property type="match status" value="1"/>
</dbReference>
<dbReference type="InterPro" id="IPR016024">
    <property type="entry name" value="ARM-type_fold"/>
</dbReference>
<protein>
    <recommendedName>
        <fullName evidence="3">Armadillo like helical domain containing 1</fullName>
    </recommendedName>
</protein>
<dbReference type="Ensembl" id="ENSDCDT00010020019.1">
    <property type="protein sequence ID" value="ENSDCDP00010018926.1"/>
    <property type="gene ID" value="ENSDCDG00010008568.1"/>
</dbReference>
<sequence>VTTQQAVVGELRLFLQDWDEAGQAARSRILASFVSHSSGKGVPDLELQFGQAASLFLTRITAWTRLTYMFGRCLHLQLKALGVFFYAPNNYLTEFLEAGGIMTLLEILAWKPTKEENKVEALHLLNSLSNAGRRYKEFICESYGVGIVAECFALSKKVETQKTARALLESLAHGNPKFQIQVYKALIGLLSCTSPNGQCLVLQTLHVFTIILVVEPLLNLLRSLHPQVQIEAFELISELKHYEVRPALLKSLVELLKSPKQDVQRHKILQGPEMSKMTEPLPVFVQQAAAAKVIRNLAQSGEEISNELLTLGVVHHLLYAMGKQGHADTQRQASLALEYFVRTYPKVEEHAHRCMGAALFESFMCNPEDIYMKIDASQAEILQSNDVNISDVEKTVRSVVRSLHPSHAADAGH</sequence>
<keyword evidence="2" id="KW-1185">Reference proteome</keyword>
<evidence type="ECO:0000313" key="1">
    <source>
        <dbReference type="Ensembl" id="ENSDCDP00010018926.1"/>
    </source>
</evidence>
<reference evidence="1" key="3">
    <citation type="submission" date="2025-09" db="UniProtKB">
        <authorList>
            <consortium name="Ensembl"/>
        </authorList>
    </citation>
    <scope>IDENTIFICATION</scope>
</reference>
<dbReference type="SUPFAM" id="SSF48371">
    <property type="entry name" value="ARM repeat"/>
    <property type="match status" value="1"/>
</dbReference>
<dbReference type="AlphaFoldDB" id="A0AAY4BG23"/>
<proteinExistence type="predicted"/>
<organism evidence="1 2">
    <name type="scientific">Denticeps clupeoides</name>
    <name type="common">denticle herring</name>
    <dbReference type="NCBI Taxonomy" id="299321"/>
    <lineage>
        <taxon>Eukaryota</taxon>
        <taxon>Metazoa</taxon>
        <taxon>Chordata</taxon>
        <taxon>Craniata</taxon>
        <taxon>Vertebrata</taxon>
        <taxon>Euteleostomi</taxon>
        <taxon>Actinopterygii</taxon>
        <taxon>Neopterygii</taxon>
        <taxon>Teleostei</taxon>
        <taxon>Clupei</taxon>
        <taxon>Clupeiformes</taxon>
        <taxon>Denticipitoidei</taxon>
        <taxon>Denticipitidae</taxon>
        <taxon>Denticeps</taxon>
    </lineage>
</organism>
<name>A0AAY4BG23_9TELE</name>
<reference evidence="1 2" key="1">
    <citation type="submission" date="2020-06" db="EMBL/GenBank/DDBJ databases">
        <authorList>
            <consortium name="Wellcome Sanger Institute Data Sharing"/>
        </authorList>
    </citation>
    <scope>NUCLEOTIDE SEQUENCE [LARGE SCALE GENOMIC DNA]</scope>
</reference>
<dbReference type="PANTHER" id="PTHR34258:SF1">
    <property type="entry name" value="ARMADILLO-LIKE HELICAL DOMAIN CONTAINING PROTEIN 1"/>
    <property type="match status" value="1"/>
</dbReference>
<accession>A0AAY4BG23</accession>
<evidence type="ECO:0008006" key="3">
    <source>
        <dbReference type="Google" id="ProtNLM"/>
    </source>
</evidence>
<dbReference type="InterPro" id="IPR041090">
    <property type="entry name" value="DUF5578"/>
</dbReference>